<evidence type="ECO:0000256" key="8">
    <source>
        <dbReference type="SAM" id="Phobius"/>
    </source>
</evidence>
<dbReference type="EMBL" id="KB454486">
    <property type="protein sequence ID" value="EME32419.1"/>
    <property type="molecule type" value="Genomic_DNA"/>
</dbReference>
<dbReference type="PIRSF" id="PIRSF006603">
    <property type="entry name" value="DinF"/>
    <property type="match status" value="1"/>
</dbReference>
<sequence>MPIQYGPRGIWNWKEVQALLSLAIPVSITYLTFFFMYIVDTLVVGRLGKTYLAAAALANTWCNCMILMGKGILTALDPLCAQAYGAKRYRAVGIALQRGFLAMVLVTFPISWSWWRAEDALLWLGQSVELSSLAGIFARRLIPSILPSLLFDCLQKYLQSQSITKPSLIIGLICNVINLVLNVVLVFGIGSLFLGLGFVGAPIATVITTVVQFFLLWLYIYYYKIYVLTWPGWSWECLQWKDTLEFWKLGIPGALMYIGESWGYESISLLAGILGVTSLAAHNILFNMIAVAFFLYLGIGVASSTRVGNALGANLPFEAKRASWLASLFVTILGVLCGIFLYIFRFNISGFYTEDNGVIQQVALTTPLSCIVTLLDGIQTIFGGVLRGMGNPVPAVACYLVGFYIIGLPTSILLAFRLGFRLNGLWFGLMIGLLFVCIAEFEYLRRRNWVELAKRAMYTSARDSSMENNVSDNLYTIVDDLSSFTLEDNNSDMELKGAEIADSDDHHII</sequence>
<organism evidence="9 10">
    <name type="scientific">Galdieria sulphuraria</name>
    <name type="common">Red alga</name>
    <dbReference type="NCBI Taxonomy" id="130081"/>
    <lineage>
        <taxon>Eukaryota</taxon>
        <taxon>Rhodophyta</taxon>
        <taxon>Bangiophyceae</taxon>
        <taxon>Galdieriales</taxon>
        <taxon>Galdieriaceae</taxon>
        <taxon>Galdieria</taxon>
    </lineage>
</organism>
<feature type="transmembrane region" description="Helical" evidence="8">
    <location>
        <begin position="18"/>
        <end position="39"/>
    </location>
</feature>
<dbReference type="eggNOG" id="KOG1347">
    <property type="taxonomic scope" value="Eukaryota"/>
</dbReference>
<feature type="transmembrane region" description="Helical" evidence="8">
    <location>
        <begin position="51"/>
        <end position="73"/>
    </location>
</feature>
<dbReference type="OrthoDB" id="4990at2759"/>
<reference evidence="10" key="1">
    <citation type="journal article" date="2013" name="Science">
        <title>Gene transfer from bacteria and archaea facilitated evolution of an extremophilic eukaryote.</title>
        <authorList>
            <person name="Schonknecht G."/>
            <person name="Chen W.H."/>
            <person name="Ternes C.M."/>
            <person name="Barbier G.G."/>
            <person name="Shrestha R.P."/>
            <person name="Stanke M."/>
            <person name="Brautigam A."/>
            <person name="Baker B.J."/>
            <person name="Banfield J.F."/>
            <person name="Garavito R.M."/>
            <person name="Carr K."/>
            <person name="Wilkerson C."/>
            <person name="Rensing S.A."/>
            <person name="Gagneul D."/>
            <person name="Dickenson N.E."/>
            <person name="Oesterhelt C."/>
            <person name="Lercher M.J."/>
            <person name="Weber A.P."/>
        </authorList>
    </citation>
    <scope>NUCLEOTIDE SEQUENCE [LARGE SCALE GENOMIC DNA]</scope>
    <source>
        <strain evidence="10">074W</strain>
    </source>
</reference>
<feature type="transmembrane region" description="Helical" evidence="8">
    <location>
        <begin position="322"/>
        <end position="344"/>
    </location>
</feature>
<dbReference type="InterPro" id="IPR048279">
    <property type="entry name" value="MdtK-like"/>
</dbReference>
<dbReference type="GO" id="GO:0042910">
    <property type="term" value="F:xenobiotic transmembrane transporter activity"/>
    <property type="evidence" value="ECO:0007669"/>
    <property type="project" value="InterPro"/>
</dbReference>
<dbReference type="PANTHER" id="PTHR11206">
    <property type="entry name" value="MULTIDRUG RESISTANCE PROTEIN"/>
    <property type="match status" value="1"/>
</dbReference>
<dbReference type="OMA" id="CTETWAY"/>
<dbReference type="AlphaFoldDB" id="M2Y993"/>
<feature type="transmembrane region" description="Helical" evidence="8">
    <location>
        <begin position="396"/>
        <end position="418"/>
    </location>
</feature>
<keyword evidence="10" id="KW-1185">Reference proteome</keyword>
<dbReference type="Proteomes" id="UP000030680">
    <property type="component" value="Unassembled WGS sequence"/>
</dbReference>
<evidence type="ECO:0000256" key="3">
    <source>
        <dbReference type="ARBA" id="ARBA00022448"/>
    </source>
</evidence>
<dbReference type="GO" id="GO:0005886">
    <property type="term" value="C:plasma membrane"/>
    <property type="evidence" value="ECO:0007669"/>
    <property type="project" value="UniProtKB-SubCell"/>
</dbReference>
<keyword evidence="6 8" id="KW-1133">Transmembrane helix</keyword>
<evidence type="ECO:0000256" key="2">
    <source>
        <dbReference type="ARBA" id="ARBA00010199"/>
    </source>
</evidence>
<evidence type="ECO:0000313" key="9">
    <source>
        <dbReference type="EMBL" id="EME32419.1"/>
    </source>
</evidence>
<evidence type="ECO:0000256" key="7">
    <source>
        <dbReference type="ARBA" id="ARBA00023136"/>
    </source>
</evidence>
<evidence type="ECO:0000256" key="1">
    <source>
        <dbReference type="ARBA" id="ARBA00004651"/>
    </source>
</evidence>
<evidence type="ECO:0000256" key="6">
    <source>
        <dbReference type="ARBA" id="ARBA00022989"/>
    </source>
</evidence>
<dbReference type="CDD" id="cd13132">
    <property type="entry name" value="MATE_eukaryotic"/>
    <property type="match status" value="1"/>
</dbReference>
<comment type="subcellular location">
    <subcellularLocation>
        <location evidence="1">Cell membrane</location>
        <topology evidence="1">Multi-pass membrane protein</topology>
    </subcellularLocation>
</comment>
<feature type="transmembrane region" description="Helical" evidence="8">
    <location>
        <begin position="424"/>
        <end position="444"/>
    </location>
</feature>
<evidence type="ECO:0000256" key="4">
    <source>
        <dbReference type="ARBA" id="ARBA00022475"/>
    </source>
</evidence>
<feature type="transmembrane region" description="Helical" evidence="8">
    <location>
        <begin position="199"/>
        <end position="222"/>
    </location>
</feature>
<dbReference type="InterPro" id="IPR002528">
    <property type="entry name" value="MATE_fam"/>
</dbReference>
<dbReference type="Pfam" id="PF01554">
    <property type="entry name" value="MatE"/>
    <property type="match status" value="2"/>
</dbReference>
<comment type="similarity">
    <text evidence="2">Belongs to the multi antimicrobial extrusion (MATE) (TC 2.A.66.1) family.</text>
</comment>
<feature type="transmembrane region" description="Helical" evidence="8">
    <location>
        <begin position="94"/>
        <end position="114"/>
    </location>
</feature>
<keyword evidence="4" id="KW-1003">Cell membrane</keyword>
<dbReference type="Gramene" id="EME32419">
    <property type="protein sequence ID" value="EME32419"/>
    <property type="gene ID" value="Gasu_05050"/>
</dbReference>
<dbReference type="KEGG" id="gsl:Gasu_05050"/>
<proteinExistence type="inferred from homology"/>
<dbReference type="NCBIfam" id="TIGR00797">
    <property type="entry name" value="matE"/>
    <property type="match status" value="1"/>
</dbReference>
<dbReference type="GO" id="GO:1990961">
    <property type="term" value="P:xenobiotic detoxification by transmembrane export across the plasma membrane"/>
    <property type="evidence" value="ECO:0007669"/>
    <property type="project" value="InterPro"/>
</dbReference>
<feature type="transmembrane region" description="Helical" evidence="8">
    <location>
        <begin position="284"/>
        <end position="302"/>
    </location>
</feature>
<keyword evidence="7 8" id="KW-0472">Membrane</keyword>
<evidence type="ECO:0000313" key="10">
    <source>
        <dbReference type="Proteomes" id="UP000030680"/>
    </source>
</evidence>
<keyword evidence="3" id="KW-0813">Transport</keyword>
<dbReference type="InterPro" id="IPR045069">
    <property type="entry name" value="MATE_euk"/>
</dbReference>
<dbReference type="RefSeq" id="XP_005708939.1">
    <property type="nucleotide sequence ID" value="XM_005708882.1"/>
</dbReference>
<name>M2Y993_GALSU</name>
<evidence type="ECO:0000256" key="5">
    <source>
        <dbReference type="ARBA" id="ARBA00022692"/>
    </source>
</evidence>
<dbReference type="STRING" id="130081.M2Y993"/>
<gene>
    <name evidence="9" type="ORF">Gasu_05050</name>
</gene>
<feature type="transmembrane region" description="Helical" evidence="8">
    <location>
        <begin position="168"/>
        <end position="193"/>
    </location>
</feature>
<dbReference type="GeneID" id="17091002"/>
<protein>
    <submittedName>
        <fullName evidence="9">Multidrug resistance protein, MOP family</fullName>
    </submittedName>
</protein>
<dbReference type="GO" id="GO:0015297">
    <property type="term" value="F:antiporter activity"/>
    <property type="evidence" value="ECO:0007669"/>
    <property type="project" value="InterPro"/>
</dbReference>
<keyword evidence="5 8" id="KW-0812">Transmembrane</keyword>
<accession>M2Y993</accession>